<feature type="signal peptide" evidence="1">
    <location>
        <begin position="1"/>
        <end position="19"/>
    </location>
</feature>
<accession>A0ABS4PDK3</accession>
<dbReference type="InterPro" id="IPR019110">
    <property type="entry name" value="Uncharacterised_RAQPRD"/>
</dbReference>
<feature type="chain" id="PRO_5047487341" evidence="1">
    <location>
        <begin position="20"/>
        <end position="104"/>
    </location>
</feature>
<evidence type="ECO:0000313" key="2">
    <source>
        <dbReference type="EMBL" id="MBP2170720.1"/>
    </source>
</evidence>
<dbReference type="Pfam" id="PF09686">
    <property type="entry name" value="Plasmid_RAQPRD"/>
    <property type="match status" value="1"/>
</dbReference>
<keyword evidence="1" id="KW-0732">Signal</keyword>
<dbReference type="RefSeq" id="WP_071590533.1">
    <property type="nucleotide sequence ID" value="NZ_JAGGMQ010000001.1"/>
</dbReference>
<sequence>MRIRILMWVLLSHSCLSSAADSTESEQLALALRQLDHIENTLERAEQGADSAPEARYFFDYRKAHRDIGIIRQGIQHYLIPARAQPRTPQELNAQFRLEHTSHE</sequence>
<evidence type="ECO:0000313" key="3">
    <source>
        <dbReference type="Proteomes" id="UP001195624"/>
    </source>
</evidence>
<comment type="caution">
    <text evidence="2">The sequence shown here is derived from an EMBL/GenBank/DDBJ whole genome shotgun (WGS) entry which is preliminary data.</text>
</comment>
<dbReference type="EMBL" id="JAGGMQ010000001">
    <property type="protein sequence ID" value="MBP2170720.1"/>
    <property type="molecule type" value="Genomic_DNA"/>
</dbReference>
<dbReference type="Proteomes" id="UP001195624">
    <property type="component" value="Unassembled WGS sequence"/>
</dbReference>
<keyword evidence="3" id="KW-1185">Reference proteome</keyword>
<dbReference type="NCBIfam" id="TIGR01690">
    <property type="entry name" value="ICE_RAQPRD"/>
    <property type="match status" value="1"/>
</dbReference>
<gene>
    <name evidence="2" type="ORF">J2125_003912</name>
</gene>
<protein>
    <submittedName>
        <fullName evidence="2">RAQPRD family integrative conjugative element protein</fullName>
    </submittedName>
</protein>
<name>A0ABS4PDK3_9GAMM</name>
<proteinExistence type="predicted"/>
<evidence type="ECO:0000256" key="1">
    <source>
        <dbReference type="SAM" id="SignalP"/>
    </source>
</evidence>
<organism evidence="2 3">
    <name type="scientific">Winslowiella toletana</name>
    <dbReference type="NCBI Taxonomy" id="92490"/>
    <lineage>
        <taxon>Bacteria</taxon>
        <taxon>Pseudomonadati</taxon>
        <taxon>Pseudomonadota</taxon>
        <taxon>Gammaproteobacteria</taxon>
        <taxon>Enterobacterales</taxon>
        <taxon>Erwiniaceae</taxon>
        <taxon>Winslowiella</taxon>
    </lineage>
</organism>
<reference evidence="3" key="1">
    <citation type="submission" date="2023-07" db="EMBL/GenBank/DDBJ databases">
        <title>Genome mining of underrepresented organisms for secondary metabolites.</title>
        <authorList>
            <person name="D'Agostino P.M."/>
        </authorList>
    </citation>
    <scope>NUCLEOTIDE SEQUENCE [LARGE SCALE GENOMIC DNA]</scope>
    <source>
        <strain evidence="3">WS4403</strain>
    </source>
</reference>